<proteinExistence type="predicted"/>
<dbReference type="AlphaFoldDB" id="A0A8K0IER4"/>
<organism evidence="1 2">
    <name type="scientific">Cocos nucifera</name>
    <name type="common">Coconut palm</name>
    <dbReference type="NCBI Taxonomy" id="13894"/>
    <lineage>
        <taxon>Eukaryota</taxon>
        <taxon>Viridiplantae</taxon>
        <taxon>Streptophyta</taxon>
        <taxon>Embryophyta</taxon>
        <taxon>Tracheophyta</taxon>
        <taxon>Spermatophyta</taxon>
        <taxon>Magnoliopsida</taxon>
        <taxon>Liliopsida</taxon>
        <taxon>Arecaceae</taxon>
        <taxon>Arecoideae</taxon>
        <taxon>Cocoseae</taxon>
        <taxon>Attaleinae</taxon>
        <taxon>Cocos</taxon>
    </lineage>
</organism>
<evidence type="ECO:0000313" key="2">
    <source>
        <dbReference type="Proteomes" id="UP000797356"/>
    </source>
</evidence>
<protein>
    <submittedName>
        <fullName evidence="1">Uncharacterized protein</fullName>
    </submittedName>
</protein>
<gene>
    <name evidence="1" type="ORF">COCNU_07G002310</name>
</gene>
<name>A0A8K0IER4_COCNU</name>
<reference evidence="1" key="1">
    <citation type="journal article" date="2017" name="Gigascience">
        <title>The genome draft of coconut (Cocos nucifera).</title>
        <authorList>
            <person name="Xiao Y."/>
            <person name="Xu P."/>
            <person name="Fan H."/>
            <person name="Baudouin L."/>
            <person name="Xia W."/>
            <person name="Bocs S."/>
            <person name="Xu J."/>
            <person name="Li Q."/>
            <person name="Guo A."/>
            <person name="Zhou L."/>
            <person name="Li J."/>
            <person name="Wu Y."/>
            <person name="Ma Z."/>
            <person name="Armero A."/>
            <person name="Issali A.E."/>
            <person name="Liu N."/>
            <person name="Peng M."/>
            <person name="Yang Y."/>
        </authorList>
    </citation>
    <scope>NUCLEOTIDE SEQUENCE</scope>
    <source>
        <tissue evidence="1">Spear leaf of Hainan Tall coconut</tissue>
    </source>
</reference>
<dbReference type="EMBL" id="CM017878">
    <property type="protein sequence ID" value="KAG1354119.1"/>
    <property type="molecule type" value="Genomic_DNA"/>
</dbReference>
<reference evidence="1" key="2">
    <citation type="submission" date="2019-07" db="EMBL/GenBank/DDBJ databases">
        <authorList>
            <person name="Yang Y."/>
            <person name="Bocs S."/>
            <person name="Baudouin L."/>
        </authorList>
    </citation>
    <scope>NUCLEOTIDE SEQUENCE</scope>
    <source>
        <tissue evidence="1">Spear leaf of Hainan Tall coconut</tissue>
    </source>
</reference>
<keyword evidence="2" id="KW-1185">Reference proteome</keyword>
<accession>A0A8K0IER4</accession>
<evidence type="ECO:0000313" key="1">
    <source>
        <dbReference type="EMBL" id="KAG1354119.1"/>
    </source>
</evidence>
<sequence>MPPSLLFSSLSRLGDIDTLEHLSDWASFDADVISLICTVLIFQPQQKQNEDKPENEGDKVGAVGTHAGLLVCRVQARHEQNILSLSSDSFLRRLTLILPSATAVSSVAGHHEADRPDRLLFQIPVMLFVSASQLSNGGRVFLVLYEISC</sequence>
<comment type="caution">
    <text evidence="1">The sequence shown here is derived from an EMBL/GenBank/DDBJ whole genome shotgun (WGS) entry which is preliminary data.</text>
</comment>
<dbReference type="Proteomes" id="UP000797356">
    <property type="component" value="Chromosome 7"/>
</dbReference>